<sequence length="66" mass="7537">MKPIWYFVGLILLIMGGIIFLNGIYQALYPETVNTVLKETHPSLWWGAVMVLFGAVMFFKTKNQSV</sequence>
<evidence type="ECO:0000313" key="3">
    <source>
        <dbReference type="Proteomes" id="UP000009011"/>
    </source>
</evidence>
<dbReference type="Proteomes" id="UP000009011">
    <property type="component" value="Chromosome"/>
</dbReference>
<organism evidence="2 3">
    <name type="scientific">Melioribacter roseus (strain DSM 23840 / JCM 17771 / VKM B-2668 / P3M-2)</name>
    <dbReference type="NCBI Taxonomy" id="1191523"/>
    <lineage>
        <taxon>Bacteria</taxon>
        <taxon>Pseudomonadati</taxon>
        <taxon>Ignavibacteriota</taxon>
        <taxon>Ignavibacteria</taxon>
        <taxon>Ignavibacteriales</taxon>
        <taxon>Melioribacteraceae</taxon>
        <taxon>Melioribacter</taxon>
    </lineage>
</organism>
<dbReference type="AlphaFoldDB" id="I6YT34"/>
<dbReference type="eggNOG" id="ENOG502ZWZN">
    <property type="taxonomic scope" value="Bacteria"/>
</dbReference>
<protein>
    <submittedName>
        <fullName evidence="2">Uncharacterized protein</fullName>
    </submittedName>
</protein>
<dbReference type="STRING" id="1191523.MROS_0469"/>
<accession>I6YT34</accession>
<evidence type="ECO:0000313" key="2">
    <source>
        <dbReference type="EMBL" id="AFN73712.1"/>
    </source>
</evidence>
<dbReference type="KEGG" id="mro:MROS_0469"/>
<gene>
    <name evidence="2" type="ordered locus">MROS_0469</name>
</gene>
<feature type="transmembrane region" description="Helical" evidence="1">
    <location>
        <begin position="43"/>
        <end position="59"/>
    </location>
</feature>
<name>I6YT34_MELRP</name>
<proteinExistence type="predicted"/>
<keyword evidence="1" id="KW-0812">Transmembrane</keyword>
<keyword evidence="3" id="KW-1185">Reference proteome</keyword>
<reference evidence="2 3" key="1">
    <citation type="journal article" date="2013" name="PLoS ONE">
        <title>Genomic analysis of Melioribacter roseus, facultatively anaerobic organotrophic bacterium representing a novel deep lineage within Bacteriodetes/Chlorobi group.</title>
        <authorList>
            <person name="Kadnikov V.V."/>
            <person name="Mardanov A.V."/>
            <person name="Podosokorskaya O.A."/>
            <person name="Gavrilov S.N."/>
            <person name="Kublanov I.V."/>
            <person name="Beletsky A.V."/>
            <person name="Bonch-Osmolovskaya E.A."/>
            <person name="Ravin N.V."/>
        </authorList>
    </citation>
    <scope>NUCLEOTIDE SEQUENCE [LARGE SCALE GENOMIC DNA]</scope>
    <source>
        <strain evidence="3">JCM 17771 / P3M-2</strain>
    </source>
</reference>
<feature type="transmembrane region" description="Helical" evidence="1">
    <location>
        <begin position="7"/>
        <end position="28"/>
    </location>
</feature>
<keyword evidence="1" id="KW-0472">Membrane</keyword>
<dbReference type="RefSeq" id="WP_014855149.1">
    <property type="nucleotide sequence ID" value="NC_018178.1"/>
</dbReference>
<dbReference type="HOGENOM" id="CLU_202489_0_0_10"/>
<keyword evidence="1" id="KW-1133">Transmembrane helix</keyword>
<evidence type="ECO:0000256" key="1">
    <source>
        <dbReference type="SAM" id="Phobius"/>
    </source>
</evidence>
<dbReference type="EMBL" id="CP003557">
    <property type="protein sequence ID" value="AFN73712.1"/>
    <property type="molecule type" value="Genomic_DNA"/>
</dbReference>